<keyword evidence="4" id="KW-0158">Chromosome</keyword>
<sequence length="756" mass="84735">MTVGIWGHVTAAGPSPEGRGEAEASGRVADMDQKLSELVEELTTSGEPQLNPEKMKELKKICKSSEEQLSHAYHLLMAQLSQEHAQVRLSAFQAVDELFTRSHQFRMLVVSNFQEFLELTLGTDHERPLPPPREVAQRLRRAATRAVRSWSETYGAAYKKLALGFHFLQHNKQVDFQDVNARTLAERKREEEKRHRLERIYRERSERAAREMEEMSGEIHSCLTEVESCFQLLVPFDLDPSPGAALPAMASTVASAVAREGPHDLEDEEQPCCSKALAACAPLPGAVGVEGPSEDEDSDQEGFVRCHGLGSHKYTLDVELSSDSLRVREDEDNFAVIQAARDALRLIQNKFLPAVCSWVQLFTRTGTHGGHLEGAIDLKAELETALRRSRELDISPEVGCRRQIWGFPQKAAPGDEDQDEDEDFVEVPEKEGYEPCIPEHLRPEYVAKNRHVSVPGLEKKPSAPGLQARRTRTEEEAASDPTSVAAQLHHLRQHLPVPLPPSPRAPRGPEEAKAQAAERARAPVVPFGVDLCYWGREQLPAREMLQSDSEHRFWKPLEADVGEDGAAVSESLWSRRIPFAGQFEPVQHQCRAPRPDGRLCQRQDRLKCPFHGKIIPRDEAGRPLHPEDRAQEQRQQLQRPAGRPGRRGQGSGEVGAGCLLKSWGLFADWQDPEFMRDVEAATGVDLGSSRSRGRGQGRRRKHPGLTDLRRQADTARARIAKKVFAKAAVQRVVTAMNQMDQRKHEKFANQFNYALN</sequence>
<evidence type="ECO:0000256" key="3">
    <source>
        <dbReference type="ARBA" id="ARBA00022111"/>
    </source>
</evidence>
<evidence type="ECO:0000256" key="5">
    <source>
        <dbReference type="ARBA" id="ARBA00022723"/>
    </source>
</evidence>
<evidence type="ECO:0000259" key="12">
    <source>
        <dbReference type="Pfam" id="PF09740"/>
    </source>
</evidence>
<evidence type="ECO:0000256" key="11">
    <source>
        <dbReference type="SAM" id="MobiDB-lite"/>
    </source>
</evidence>
<feature type="region of interest" description="Disordered" evidence="11">
    <location>
        <begin position="611"/>
        <end position="653"/>
    </location>
</feature>
<dbReference type="PANTHER" id="PTHR28670">
    <property type="entry name" value="UV-STIMULATED SCAFFOLD PROTEIN A"/>
    <property type="match status" value="1"/>
</dbReference>
<evidence type="ECO:0000256" key="2">
    <source>
        <dbReference type="ARBA" id="ARBA00009240"/>
    </source>
</evidence>
<evidence type="ECO:0000256" key="4">
    <source>
        <dbReference type="ARBA" id="ARBA00022454"/>
    </source>
</evidence>
<evidence type="ECO:0000313" key="13">
    <source>
        <dbReference type="EMBL" id="KAB1281980.1"/>
    </source>
</evidence>
<reference evidence="13 14" key="1">
    <citation type="journal article" date="2019" name="Mol. Ecol. Resour.">
        <title>Improving Illumina assemblies with Hi-C and long reads: an example with the North African dromedary.</title>
        <authorList>
            <person name="Elbers J.P."/>
            <person name="Rogers M.F."/>
            <person name="Perelman P.L."/>
            <person name="Proskuryakova A.A."/>
            <person name="Serdyukova N.A."/>
            <person name="Johnson W.E."/>
            <person name="Horin P."/>
            <person name="Corander J."/>
            <person name="Murphy D."/>
            <person name="Burger P.A."/>
        </authorList>
    </citation>
    <scope>NUCLEOTIDE SEQUENCE [LARGE SCALE GENOMIC DNA]</scope>
    <source>
        <strain evidence="13">Drom800</strain>
        <tissue evidence="13">Blood</tissue>
    </source>
</reference>
<dbReference type="GO" id="GO:0000993">
    <property type="term" value="F:RNA polymerase II complex binding"/>
    <property type="evidence" value="ECO:0007669"/>
    <property type="project" value="TreeGrafter"/>
</dbReference>
<dbReference type="PANTHER" id="PTHR28670:SF1">
    <property type="entry name" value="UV-STIMULATED SCAFFOLD PROTEIN A"/>
    <property type="match status" value="1"/>
</dbReference>
<evidence type="ECO:0000256" key="9">
    <source>
        <dbReference type="ARBA" id="ARBA00023054"/>
    </source>
</evidence>
<dbReference type="GO" id="GO:0008270">
    <property type="term" value="F:zinc ion binding"/>
    <property type="evidence" value="ECO:0007669"/>
    <property type="project" value="UniProtKB-KW"/>
</dbReference>
<comment type="subcellular location">
    <subcellularLocation>
        <location evidence="1">Chromosome</location>
    </subcellularLocation>
</comment>
<feature type="region of interest" description="Disordered" evidence="11">
    <location>
        <begin position="452"/>
        <end position="519"/>
    </location>
</feature>
<evidence type="ECO:0000256" key="8">
    <source>
        <dbReference type="ARBA" id="ARBA00022833"/>
    </source>
</evidence>
<evidence type="ECO:0000313" key="14">
    <source>
        <dbReference type="Proteomes" id="UP000299084"/>
    </source>
</evidence>
<dbReference type="AlphaFoldDB" id="A0A5N4EF70"/>
<dbReference type="InterPro" id="IPR018610">
    <property type="entry name" value="UVSSA"/>
</dbReference>
<evidence type="ECO:0000256" key="1">
    <source>
        <dbReference type="ARBA" id="ARBA00004286"/>
    </source>
</evidence>
<dbReference type="GO" id="GO:0005694">
    <property type="term" value="C:chromosome"/>
    <property type="evidence" value="ECO:0007669"/>
    <property type="project" value="UniProtKB-SubCell"/>
</dbReference>
<proteinExistence type="inferred from homology"/>
<dbReference type="Pfam" id="PF20867">
    <property type="entry name" value="UVSSA_N"/>
    <property type="match status" value="1"/>
</dbReference>
<dbReference type="GO" id="GO:0009411">
    <property type="term" value="P:response to UV"/>
    <property type="evidence" value="ECO:0007669"/>
    <property type="project" value="InterPro"/>
</dbReference>
<comment type="caution">
    <text evidence="13">The sequence shown here is derived from an EMBL/GenBank/DDBJ whole genome shotgun (WGS) entry which is preliminary data.</text>
</comment>
<comment type="similarity">
    <text evidence="2">Belongs to the UVSSA family.</text>
</comment>
<dbReference type="GO" id="GO:0006283">
    <property type="term" value="P:transcription-coupled nucleotide-excision repair"/>
    <property type="evidence" value="ECO:0007669"/>
    <property type="project" value="TreeGrafter"/>
</dbReference>
<feature type="compositionally biased region" description="Basic and acidic residues" evidence="11">
    <location>
        <begin position="615"/>
        <end position="632"/>
    </location>
</feature>
<feature type="compositionally biased region" description="Pro residues" evidence="11">
    <location>
        <begin position="497"/>
        <end position="506"/>
    </location>
</feature>
<feature type="compositionally biased region" description="Basic and acidic residues" evidence="11">
    <location>
        <begin position="18"/>
        <end position="28"/>
    </location>
</feature>
<name>A0A5N4EF70_CAMDR</name>
<dbReference type="Pfam" id="PF09740">
    <property type="entry name" value="DUF2043"/>
    <property type="match status" value="1"/>
</dbReference>
<evidence type="ECO:0000256" key="6">
    <source>
        <dbReference type="ARBA" id="ARBA00022763"/>
    </source>
</evidence>
<dbReference type="InterPro" id="IPR049408">
    <property type="entry name" value="UVSSA_N_a-solenoid_rpt"/>
</dbReference>
<keyword evidence="9" id="KW-0175">Coiled coil</keyword>
<dbReference type="InterPro" id="IPR049431">
    <property type="entry name" value="UVSSA_C"/>
</dbReference>
<gene>
    <name evidence="13" type="ORF">Cadr_000002390</name>
</gene>
<dbReference type="InterPro" id="IPR008942">
    <property type="entry name" value="ENTH_VHS"/>
</dbReference>
<keyword evidence="7" id="KW-0863">Zinc-finger</keyword>
<feature type="domain" description="UV-stimulated scaffold protein A C-terminal" evidence="12">
    <location>
        <begin position="521"/>
        <end position="625"/>
    </location>
</feature>
<keyword evidence="14" id="KW-1185">Reference proteome</keyword>
<evidence type="ECO:0000256" key="10">
    <source>
        <dbReference type="ARBA" id="ARBA00023204"/>
    </source>
</evidence>
<dbReference type="EMBL" id="JWIN03000002">
    <property type="protein sequence ID" value="KAB1281980.1"/>
    <property type="molecule type" value="Genomic_DNA"/>
</dbReference>
<feature type="region of interest" description="Disordered" evidence="11">
    <location>
        <begin position="1"/>
        <end position="28"/>
    </location>
</feature>
<dbReference type="Gene3D" id="1.25.40.90">
    <property type="match status" value="1"/>
</dbReference>
<accession>A0A5N4EF70</accession>
<dbReference type="Proteomes" id="UP000299084">
    <property type="component" value="Unassembled WGS sequence"/>
</dbReference>
<feature type="compositionally biased region" description="Basic residues" evidence="11">
    <location>
        <begin position="691"/>
        <end position="703"/>
    </location>
</feature>
<feature type="compositionally biased region" description="Low complexity" evidence="11">
    <location>
        <begin position="633"/>
        <end position="643"/>
    </location>
</feature>
<feature type="region of interest" description="Disordered" evidence="11">
    <location>
        <begin position="685"/>
        <end position="709"/>
    </location>
</feature>
<keyword evidence="5" id="KW-0479">Metal-binding</keyword>
<keyword evidence="8" id="KW-0862">Zinc</keyword>
<keyword evidence="6" id="KW-0227">DNA damage</keyword>
<protein>
    <recommendedName>
        <fullName evidence="3">UV-stimulated scaffold protein A</fullName>
    </recommendedName>
</protein>
<organism evidence="13 14">
    <name type="scientific">Camelus dromedarius</name>
    <name type="common">Dromedary</name>
    <name type="synonym">Arabian camel</name>
    <dbReference type="NCBI Taxonomy" id="9838"/>
    <lineage>
        <taxon>Eukaryota</taxon>
        <taxon>Metazoa</taxon>
        <taxon>Chordata</taxon>
        <taxon>Craniata</taxon>
        <taxon>Vertebrata</taxon>
        <taxon>Euteleostomi</taxon>
        <taxon>Mammalia</taxon>
        <taxon>Eutheria</taxon>
        <taxon>Laurasiatheria</taxon>
        <taxon>Artiodactyla</taxon>
        <taxon>Tylopoda</taxon>
        <taxon>Camelidae</taxon>
        <taxon>Camelus</taxon>
    </lineage>
</organism>
<evidence type="ECO:0000256" key="7">
    <source>
        <dbReference type="ARBA" id="ARBA00022771"/>
    </source>
</evidence>
<feature type="compositionally biased region" description="Basic and acidic residues" evidence="11">
    <location>
        <begin position="507"/>
        <end position="519"/>
    </location>
</feature>
<keyword evidence="10" id="KW-0234">DNA repair</keyword>